<accession>A0A3P1YCY7</accession>
<evidence type="ECO:0000313" key="2">
    <source>
        <dbReference type="Proteomes" id="UP000271008"/>
    </source>
</evidence>
<evidence type="ECO:0000313" key="1">
    <source>
        <dbReference type="EMBL" id="RRD68912.1"/>
    </source>
</evidence>
<dbReference type="RefSeq" id="WP_148672118.1">
    <property type="nucleotide sequence ID" value="NZ_RQTU01000157.1"/>
</dbReference>
<evidence type="ECO:0008006" key="3">
    <source>
        <dbReference type="Google" id="ProtNLM"/>
    </source>
</evidence>
<dbReference type="EMBL" id="RQTU01000157">
    <property type="protein sequence ID" value="RRD68912.1"/>
    <property type="molecule type" value="Genomic_DNA"/>
</dbReference>
<name>A0A3P1YCY7_ECOLX</name>
<feature type="non-terminal residue" evidence="1">
    <location>
        <position position="189"/>
    </location>
</feature>
<gene>
    <name evidence="1" type="ORF">EIA08_27995</name>
</gene>
<proteinExistence type="predicted"/>
<protein>
    <recommendedName>
        <fullName evidence="3">RiboL-PSP-HEPN domain-containing protein</fullName>
    </recommendedName>
</protein>
<organism evidence="1 2">
    <name type="scientific">Escherichia coli</name>
    <dbReference type="NCBI Taxonomy" id="562"/>
    <lineage>
        <taxon>Bacteria</taxon>
        <taxon>Pseudomonadati</taxon>
        <taxon>Pseudomonadota</taxon>
        <taxon>Gammaproteobacteria</taxon>
        <taxon>Enterobacterales</taxon>
        <taxon>Enterobacteriaceae</taxon>
        <taxon>Escherichia</taxon>
    </lineage>
</organism>
<dbReference type="AlphaFoldDB" id="A0A3P1YCY7"/>
<reference evidence="1 2" key="1">
    <citation type="submission" date="2018-11" db="EMBL/GenBank/DDBJ databases">
        <title>Enterobacteriaceae from Patient.</title>
        <authorList>
            <person name="Shen C."/>
            <person name="Yang Y."/>
            <person name="Tian G."/>
        </authorList>
    </citation>
    <scope>NUCLEOTIDE SEQUENCE [LARGE SCALE GENOMIC DNA]</scope>
    <source>
        <strain evidence="1 2">GBGD28</strain>
    </source>
</reference>
<sequence length="189" mass="21471">MKRSVEITDNSFFSIFADAVLLYDLALSESNDYIRRVLSKSSILSVNYALEAAVNSFLESVDLNSKISNQVDRFSTLDKFDFILQWHKGISLPRGEKETQVVKRLIELRNNLVHPKVKTTRLDVMTSRSDGEFLYCHKADVSGSFDICKITKMTLDSSSYSPADSLIALQSLVAFLNKFIEGWWGIDLR</sequence>
<comment type="caution">
    <text evidence="1">The sequence shown here is derived from an EMBL/GenBank/DDBJ whole genome shotgun (WGS) entry which is preliminary data.</text>
</comment>
<dbReference type="Proteomes" id="UP000271008">
    <property type="component" value="Unassembled WGS sequence"/>
</dbReference>